<protein>
    <submittedName>
        <fullName evidence="2">GyrI-like domain-containing protein</fullName>
    </submittedName>
</protein>
<reference evidence="2 3" key="1">
    <citation type="submission" date="2021-01" db="EMBL/GenBank/DDBJ databases">
        <title>Genome seq and assembly of Devosia sp. G19.</title>
        <authorList>
            <person name="Chhetri G."/>
        </authorList>
    </citation>
    <scope>NUCLEOTIDE SEQUENCE [LARGE SCALE GENOMIC DNA]</scope>
    <source>
        <strain evidence="2 3">G19</strain>
    </source>
</reference>
<dbReference type="InterPro" id="IPR011256">
    <property type="entry name" value="Reg_factor_effector_dom_sf"/>
</dbReference>
<dbReference type="Pfam" id="PF06445">
    <property type="entry name" value="GyrI-like"/>
    <property type="match status" value="1"/>
</dbReference>
<sequence>MLTEPTIVEKPPQPFAAIALKLRQPEISEKAPPLIDDVIKWVESKGGELTGPPFFNYVGFHPGGTMEMHVGMPTATVLPADGRFVTGSIPGGRYASITATVPYHELHDANMKLDDWTRKQGHDFAGRVEGDSFVDATRLEIYHKDPGEDPSGHPVTEIAFRIK</sequence>
<dbReference type="SMART" id="SM00871">
    <property type="entry name" value="AraC_E_bind"/>
    <property type="match status" value="1"/>
</dbReference>
<evidence type="ECO:0000313" key="2">
    <source>
        <dbReference type="EMBL" id="QQR35144.1"/>
    </source>
</evidence>
<dbReference type="RefSeq" id="WP_201654189.1">
    <property type="nucleotide sequence ID" value="NZ_CP068047.1"/>
</dbReference>
<dbReference type="Gene3D" id="3.20.80.10">
    <property type="entry name" value="Regulatory factor, effector binding domain"/>
    <property type="match status" value="1"/>
</dbReference>
<name>A0ABX7BVP7_9HYPH</name>
<feature type="domain" description="AraC effector-binding" evidence="1">
    <location>
        <begin position="3"/>
        <end position="163"/>
    </location>
</feature>
<dbReference type="InterPro" id="IPR029442">
    <property type="entry name" value="GyrI-like"/>
</dbReference>
<evidence type="ECO:0000313" key="3">
    <source>
        <dbReference type="Proteomes" id="UP000595460"/>
    </source>
</evidence>
<gene>
    <name evidence="2" type="ORF">JI749_12265</name>
</gene>
<accession>A0ABX7BVP7</accession>
<dbReference type="Proteomes" id="UP000595460">
    <property type="component" value="Chromosome"/>
</dbReference>
<keyword evidence="3" id="KW-1185">Reference proteome</keyword>
<organism evidence="2 3">
    <name type="scientific">Devosia oryziradicis</name>
    <dbReference type="NCBI Taxonomy" id="2801335"/>
    <lineage>
        <taxon>Bacteria</taxon>
        <taxon>Pseudomonadati</taxon>
        <taxon>Pseudomonadota</taxon>
        <taxon>Alphaproteobacteria</taxon>
        <taxon>Hyphomicrobiales</taxon>
        <taxon>Devosiaceae</taxon>
        <taxon>Devosia</taxon>
    </lineage>
</organism>
<dbReference type="EMBL" id="CP068047">
    <property type="protein sequence ID" value="QQR35144.1"/>
    <property type="molecule type" value="Genomic_DNA"/>
</dbReference>
<dbReference type="SUPFAM" id="SSF55136">
    <property type="entry name" value="Probable bacterial effector-binding domain"/>
    <property type="match status" value="1"/>
</dbReference>
<proteinExistence type="predicted"/>
<dbReference type="InterPro" id="IPR010499">
    <property type="entry name" value="AraC_E-bd"/>
</dbReference>
<evidence type="ECO:0000259" key="1">
    <source>
        <dbReference type="SMART" id="SM00871"/>
    </source>
</evidence>